<name>A0AAN9EXJ8_CLITE</name>
<accession>A0AAN9EXJ8</accession>
<dbReference type="AlphaFoldDB" id="A0AAN9EXJ8"/>
<comment type="caution">
    <text evidence="2">The sequence shown here is derived from an EMBL/GenBank/DDBJ whole genome shotgun (WGS) entry which is preliminary data.</text>
</comment>
<protein>
    <submittedName>
        <fullName evidence="2">Uncharacterized protein</fullName>
    </submittedName>
</protein>
<sequence>MTTEAPSWADQWGAGGIGAMEDDDSTRSQKDPAKNKNSGAKGGFGKVKATASSCVKWIKSLCKRKSASK</sequence>
<evidence type="ECO:0000256" key="1">
    <source>
        <dbReference type="SAM" id="MobiDB-lite"/>
    </source>
</evidence>
<gene>
    <name evidence="2" type="ORF">RJT34_32079</name>
</gene>
<reference evidence="2 3" key="1">
    <citation type="submission" date="2024-01" db="EMBL/GenBank/DDBJ databases">
        <title>The genomes of 5 underutilized Papilionoideae crops provide insights into root nodulation and disease resistance.</title>
        <authorList>
            <person name="Yuan L."/>
        </authorList>
    </citation>
    <scope>NUCLEOTIDE SEQUENCE [LARGE SCALE GENOMIC DNA]</scope>
    <source>
        <strain evidence="2">LY-2023</strain>
        <tissue evidence="2">Leaf</tissue>
    </source>
</reference>
<dbReference type="EMBL" id="JAYKXN010000008">
    <property type="protein sequence ID" value="KAK7264470.1"/>
    <property type="molecule type" value="Genomic_DNA"/>
</dbReference>
<proteinExistence type="predicted"/>
<feature type="compositionally biased region" description="Basic and acidic residues" evidence="1">
    <location>
        <begin position="25"/>
        <end position="34"/>
    </location>
</feature>
<evidence type="ECO:0000313" key="2">
    <source>
        <dbReference type="EMBL" id="KAK7264470.1"/>
    </source>
</evidence>
<keyword evidence="3" id="KW-1185">Reference proteome</keyword>
<dbReference type="Proteomes" id="UP001359559">
    <property type="component" value="Unassembled WGS sequence"/>
</dbReference>
<evidence type="ECO:0000313" key="3">
    <source>
        <dbReference type="Proteomes" id="UP001359559"/>
    </source>
</evidence>
<feature type="region of interest" description="Disordered" evidence="1">
    <location>
        <begin position="1"/>
        <end position="49"/>
    </location>
</feature>
<organism evidence="2 3">
    <name type="scientific">Clitoria ternatea</name>
    <name type="common">Butterfly pea</name>
    <dbReference type="NCBI Taxonomy" id="43366"/>
    <lineage>
        <taxon>Eukaryota</taxon>
        <taxon>Viridiplantae</taxon>
        <taxon>Streptophyta</taxon>
        <taxon>Embryophyta</taxon>
        <taxon>Tracheophyta</taxon>
        <taxon>Spermatophyta</taxon>
        <taxon>Magnoliopsida</taxon>
        <taxon>eudicotyledons</taxon>
        <taxon>Gunneridae</taxon>
        <taxon>Pentapetalae</taxon>
        <taxon>rosids</taxon>
        <taxon>fabids</taxon>
        <taxon>Fabales</taxon>
        <taxon>Fabaceae</taxon>
        <taxon>Papilionoideae</taxon>
        <taxon>50 kb inversion clade</taxon>
        <taxon>NPAAA clade</taxon>
        <taxon>indigoferoid/millettioid clade</taxon>
        <taxon>Phaseoleae</taxon>
        <taxon>Clitoria</taxon>
    </lineage>
</organism>